<dbReference type="Pfam" id="PF03370">
    <property type="entry name" value="CBM_21"/>
    <property type="match status" value="1"/>
</dbReference>
<accession>A0A498NTC6</accession>
<sequence length="395" mass="44127">MVARLFPEPAAELIRLEAWRSGELHRGVSGSGKGFYGDPAGLRHALVGHRHSCKLMPHCPYSNLIRRPGKQRTVGISIYTFPERVMPVDLAMHAQFSQPVSQLLGMSALRASPPNVSSPELQLRGLSPPSPTSSLSSSSSTSSLSSCSPGTPRKKKRVVFADAKGLSLTSVRLFTTDPSETETDDALQPEEHVKPRTPMQTVRLRLKLGFPQPVPDRASLKENYVQLESCGLSEKAFSGTVRVCNIKYDKTVFIRITFDSWRSHKDIACTYVREPNVSLETELFSFNVPLPSDLDPKEHVEFFIVFRPGNTMQRVDNNKGKNYCILVENVAPEPRPVTTSRRTFAIPSPQRYSAWPGARGHELHRMRHLACKGPLYTERLLNRTWGRMANVPPLC</sequence>
<dbReference type="GO" id="GO:0005979">
    <property type="term" value="P:regulation of glycogen biosynthetic process"/>
    <property type="evidence" value="ECO:0007669"/>
    <property type="project" value="TreeGrafter"/>
</dbReference>
<dbReference type="Proteomes" id="UP000290572">
    <property type="component" value="Unassembled WGS sequence"/>
</dbReference>
<feature type="compositionally biased region" description="Low complexity" evidence="1">
    <location>
        <begin position="132"/>
        <end position="151"/>
    </location>
</feature>
<dbReference type="GO" id="GO:0000164">
    <property type="term" value="C:protein phosphatase type 1 complex"/>
    <property type="evidence" value="ECO:0007669"/>
    <property type="project" value="TreeGrafter"/>
</dbReference>
<dbReference type="EMBL" id="QBIY01011129">
    <property type="protein sequence ID" value="RXN35151.1"/>
    <property type="molecule type" value="Genomic_DNA"/>
</dbReference>
<dbReference type="GO" id="GO:2001069">
    <property type="term" value="F:glycogen binding"/>
    <property type="evidence" value="ECO:0007669"/>
    <property type="project" value="TreeGrafter"/>
</dbReference>
<dbReference type="InterPro" id="IPR050782">
    <property type="entry name" value="PP1_regulatory_subunit_3"/>
</dbReference>
<organism evidence="3 4">
    <name type="scientific">Labeo rohita</name>
    <name type="common">Indian major carp</name>
    <name type="synonym">Cyprinus rohita</name>
    <dbReference type="NCBI Taxonomy" id="84645"/>
    <lineage>
        <taxon>Eukaryota</taxon>
        <taxon>Metazoa</taxon>
        <taxon>Chordata</taxon>
        <taxon>Craniata</taxon>
        <taxon>Vertebrata</taxon>
        <taxon>Euteleostomi</taxon>
        <taxon>Actinopterygii</taxon>
        <taxon>Neopterygii</taxon>
        <taxon>Teleostei</taxon>
        <taxon>Ostariophysi</taxon>
        <taxon>Cypriniformes</taxon>
        <taxon>Cyprinidae</taxon>
        <taxon>Labeoninae</taxon>
        <taxon>Labeonini</taxon>
        <taxon>Labeo</taxon>
    </lineage>
</organism>
<protein>
    <submittedName>
        <fullName evidence="3">Phosphatase 1 regulatory subunit 3C-B-like protein</fullName>
    </submittedName>
</protein>
<dbReference type="AlphaFoldDB" id="A0A498NTC6"/>
<dbReference type="InterPro" id="IPR005036">
    <property type="entry name" value="CBM21_dom"/>
</dbReference>
<feature type="domain" description="CBM21" evidence="2">
    <location>
        <begin position="217"/>
        <end position="326"/>
    </location>
</feature>
<evidence type="ECO:0000313" key="4">
    <source>
        <dbReference type="Proteomes" id="UP000290572"/>
    </source>
</evidence>
<name>A0A498NTC6_LABRO</name>
<dbReference type="GO" id="GO:0008157">
    <property type="term" value="F:protein phosphatase 1 binding"/>
    <property type="evidence" value="ECO:0007669"/>
    <property type="project" value="TreeGrafter"/>
</dbReference>
<dbReference type="PROSITE" id="PS51159">
    <property type="entry name" value="CBM21"/>
    <property type="match status" value="1"/>
</dbReference>
<evidence type="ECO:0000259" key="2">
    <source>
        <dbReference type="PROSITE" id="PS51159"/>
    </source>
</evidence>
<comment type="caution">
    <text evidence="3">The sequence shown here is derived from an EMBL/GenBank/DDBJ whole genome shotgun (WGS) entry which is preliminary data.</text>
</comment>
<reference evidence="3 4" key="1">
    <citation type="submission" date="2018-03" db="EMBL/GenBank/DDBJ databases">
        <title>Draft genome sequence of Rohu Carp (Labeo rohita).</title>
        <authorList>
            <person name="Das P."/>
            <person name="Kushwaha B."/>
            <person name="Joshi C.G."/>
            <person name="Kumar D."/>
            <person name="Nagpure N.S."/>
            <person name="Sahoo L."/>
            <person name="Das S.P."/>
            <person name="Bit A."/>
            <person name="Patnaik S."/>
            <person name="Meher P.K."/>
            <person name="Jayasankar P."/>
            <person name="Koringa P.G."/>
            <person name="Patel N.V."/>
            <person name="Hinsu A.T."/>
            <person name="Kumar R."/>
            <person name="Pandey M."/>
            <person name="Agarwal S."/>
            <person name="Srivastava S."/>
            <person name="Singh M."/>
            <person name="Iquebal M.A."/>
            <person name="Jaiswal S."/>
            <person name="Angadi U.B."/>
            <person name="Kumar N."/>
            <person name="Raza M."/>
            <person name="Shah T.M."/>
            <person name="Rai A."/>
            <person name="Jena J.K."/>
        </authorList>
    </citation>
    <scope>NUCLEOTIDE SEQUENCE [LARGE SCALE GENOMIC DNA]</scope>
    <source>
        <strain evidence="3">DASCIFA01</strain>
        <tissue evidence="3">Testis</tissue>
    </source>
</reference>
<dbReference type="InterPro" id="IPR038175">
    <property type="entry name" value="CBM21_dom_sf"/>
</dbReference>
<gene>
    <name evidence="3" type="ORF">ROHU_014390</name>
</gene>
<dbReference type="PANTHER" id="PTHR12307:SF15">
    <property type="entry name" value="PROTEIN PHOSPHATASE 1 REGULATORY SUBUNIT 3C"/>
    <property type="match status" value="1"/>
</dbReference>
<feature type="region of interest" description="Disordered" evidence="1">
    <location>
        <begin position="111"/>
        <end position="153"/>
    </location>
</feature>
<keyword evidence="4" id="KW-1185">Reference proteome</keyword>
<evidence type="ECO:0000313" key="3">
    <source>
        <dbReference type="EMBL" id="RXN35151.1"/>
    </source>
</evidence>
<dbReference type="PANTHER" id="PTHR12307">
    <property type="entry name" value="PROTEIN PHOSPHATASE 1 REGULATORY SUBUNIT"/>
    <property type="match status" value="1"/>
</dbReference>
<proteinExistence type="predicted"/>
<evidence type="ECO:0000256" key="1">
    <source>
        <dbReference type="SAM" id="MobiDB-lite"/>
    </source>
</evidence>
<dbReference type="Gene3D" id="2.60.40.2440">
    <property type="entry name" value="Carbohydrate binding type-21 domain"/>
    <property type="match status" value="1"/>
</dbReference>
<dbReference type="STRING" id="84645.A0A498NTC6"/>